<sequence length="121" mass="14001">REEESSCLDCGYPGVIKFQPTEVPFFRNIVVMPFSCLNCRFESTEIQPEPTQDRGTKCVFRIETIVDLERRVFKSESCVCLFQELEIEIPARRSQVSTIASILRQIIYDLSADQPSRLNFD</sequence>
<dbReference type="InterPro" id="IPR004457">
    <property type="entry name" value="Znf_ZPR1"/>
</dbReference>
<organism evidence="6 7">
    <name type="scientific">Nadsonia fulvescens var. elongata DSM 6958</name>
    <dbReference type="NCBI Taxonomy" id="857566"/>
    <lineage>
        <taxon>Eukaryota</taxon>
        <taxon>Fungi</taxon>
        <taxon>Dikarya</taxon>
        <taxon>Ascomycota</taxon>
        <taxon>Saccharomycotina</taxon>
        <taxon>Dipodascomycetes</taxon>
        <taxon>Dipodascales</taxon>
        <taxon>Dipodascales incertae sedis</taxon>
        <taxon>Nadsonia</taxon>
    </lineage>
</organism>
<accession>A0A1E3PNW8</accession>
<dbReference type="AlphaFoldDB" id="A0A1E3PNW8"/>
<keyword evidence="7" id="KW-1185">Reference proteome</keyword>
<evidence type="ECO:0000256" key="2">
    <source>
        <dbReference type="ARBA" id="ARBA00022723"/>
    </source>
</evidence>
<keyword evidence="3" id="KW-0863">Zinc-finger</keyword>
<dbReference type="GO" id="GO:0005634">
    <property type="term" value="C:nucleus"/>
    <property type="evidence" value="ECO:0007669"/>
    <property type="project" value="TreeGrafter"/>
</dbReference>
<evidence type="ECO:0000259" key="5">
    <source>
        <dbReference type="SMART" id="SM00709"/>
    </source>
</evidence>
<dbReference type="Proteomes" id="UP000095009">
    <property type="component" value="Unassembled WGS sequence"/>
</dbReference>
<name>A0A1E3PNW8_9ASCO</name>
<evidence type="ECO:0000256" key="4">
    <source>
        <dbReference type="ARBA" id="ARBA00022833"/>
    </source>
</evidence>
<keyword evidence="4" id="KW-0862">Zinc</keyword>
<feature type="non-terminal residue" evidence="6">
    <location>
        <position position="121"/>
    </location>
</feature>
<dbReference type="PANTHER" id="PTHR10876:SF0">
    <property type="entry name" value="ZINC FINGER PROTEIN ZPR1"/>
    <property type="match status" value="1"/>
</dbReference>
<dbReference type="Pfam" id="PF03367">
    <property type="entry name" value="Zn_ribbon_ZPR1"/>
    <property type="match status" value="1"/>
</dbReference>
<feature type="non-terminal residue" evidence="6">
    <location>
        <position position="1"/>
    </location>
</feature>
<dbReference type="STRING" id="857566.A0A1E3PNW8"/>
<evidence type="ECO:0000313" key="7">
    <source>
        <dbReference type="Proteomes" id="UP000095009"/>
    </source>
</evidence>
<dbReference type="InterPro" id="IPR042452">
    <property type="entry name" value="ZPR1_Znf1/2"/>
</dbReference>
<gene>
    <name evidence="6" type="ORF">NADFUDRAFT_12985</name>
</gene>
<dbReference type="PANTHER" id="PTHR10876">
    <property type="entry name" value="ZINC FINGER PROTEIN ZPR1"/>
    <property type="match status" value="1"/>
</dbReference>
<evidence type="ECO:0000256" key="3">
    <source>
        <dbReference type="ARBA" id="ARBA00022771"/>
    </source>
</evidence>
<evidence type="ECO:0000256" key="1">
    <source>
        <dbReference type="ARBA" id="ARBA00008354"/>
    </source>
</evidence>
<dbReference type="SMART" id="SM00709">
    <property type="entry name" value="Zpr1"/>
    <property type="match status" value="1"/>
</dbReference>
<dbReference type="GO" id="GO:0008270">
    <property type="term" value="F:zinc ion binding"/>
    <property type="evidence" value="ECO:0007669"/>
    <property type="project" value="UniProtKB-KW"/>
</dbReference>
<comment type="similarity">
    <text evidence="1">Belongs to the ZPR1 family.</text>
</comment>
<dbReference type="Pfam" id="PF22794">
    <property type="entry name" value="jr-ZPR1"/>
    <property type="match status" value="1"/>
</dbReference>
<keyword evidence="2" id="KW-0479">Metal-binding</keyword>
<dbReference type="InterPro" id="IPR056180">
    <property type="entry name" value="ZPR1_jr_dom"/>
</dbReference>
<dbReference type="InterPro" id="IPR040141">
    <property type="entry name" value="ZPR1"/>
</dbReference>
<dbReference type="Gene3D" id="2.20.25.420">
    <property type="entry name" value="ZPR1, zinc finger domain"/>
    <property type="match status" value="1"/>
</dbReference>
<proteinExistence type="inferred from homology"/>
<dbReference type="Gene3D" id="2.60.120.1040">
    <property type="entry name" value="ZPR1, A/B domain"/>
    <property type="match status" value="1"/>
</dbReference>
<protein>
    <submittedName>
        <fullName evidence="6">Zf-ZPR1-domain-containing protein</fullName>
    </submittedName>
</protein>
<feature type="domain" description="Zinc finger ZPR1-type" evidence="5">
    <location>
        <begin position="5"/>
        <end position="119"/>
    </location>
</feature>
<dbReference type="EMBL" id="KV454408">
    <property type="protein sequence ID" value="ODQ66622.1"/>
    <property type="molecule type" value="Genomic_DNA"/>
</dbReference>
<dbReference type="OrthoDB" id="308464at2759"/>
<evidence type="ECO:0000313" key="6">
    <source>
        <dbReference type="EMBL" id="ODQ66622.1"/>
    </source>
</evidence>
<dbReference type="InterPro" id="IPR042451">
    <property type="entry name" value="ZPR1_A/B_dom"/>
</dbReference>
<reference evidence="6 7" key="1">
    <citation type="journal article" date="2016" name="Proc. Natl. Acad. Sci. U.S.A.">
        <title>Comparative genomics of biotechnologically important yeasts.</title>
        <authorList>
            <person name="Riley R."/>
            <person name="Haridas S."/>
            <person name="Wolfe K.H."/>
            <person name="Lopes M.R."/>
            <person name="Hittinger C.T."/>
            <person name="Goeker M."/>
            <person name="Salamov A.A."/>
            <person name="Wisecaver J.H."/>
            <person name="Long T.M."/>
            <person name="Calvey C.H."/>
            <person name="Aerts A.L."/>
            <person name="Barry K.W."/>
            <person name="Choi C."/>
            <person name="Clum A."/>
            <person name="Coughlan A.Y."/>
            <person name="Deshpande S."/>
            <person name="Douglass A.P."/>
            <person name="Hanson S.J."/>
            <person name="Klenk H.-P."/>
            <person name="LaButti K.M."/>
            <person name="Lapidus A."/>
            <person name="Lindquist E.A."/>
            <person name="Lipzen A.M."/>
            <person name="Meier-Kolthoff J.P."/>
            <person name="Ohm R.A."/>
            <person name="Otillar R.P."/>
            <person name="Pangilinan J.L."/>
            <person name="Peng Y."/>
            <person name="Rokas A."/>
            <person name="Rosa C.A."/>
            <person name="Scheuner C."/>
            <person name="Sibirny A.A."/>
            <person name="Slot J.C."/>
            <person name="Stielow J.B."/>
            <person name="Sun H."/>
            <person name="Kurtzman C.P."/>
            <person name="Blackwell M."/>
            <person name="Grigoriev I.V."/>
            <person name="Jeffries T.W."/>
        </authorList>
    </citation>
    <scope>NUCLEOTIDE SEQUENCE [LARGE SCALE GENOMIC DNA]</scope>
    <source>
        <strain evidence="6 7">DSM 6958</strain>
    </source>
</reference>